<accession>A0A653KUZ0</accession>
<dbReference type="EMBL" id="CABWLC010000006">
    <property type="protein sequence ID" value="VXA83038.1"/>
    <property type="molecule type" value="Genomic_DNA"/>
</dbReference>
<organism evidence="1 2">
    <name type="scientific">Aeromonas veronii</name>
    <dbReference type="NCBI Taxonomy" id="654"/>
    <lineage>
        <taxon>Bacteria</taxon>
        <taxon>Pseudomonadati</taxon>
        <taxon>Pseudomonadota</taxon>
        <taxon>Gammaproteobacteria</taxon>
        <taxon>Aeromonadales</taxon>
        <taxon>Aeromonadaceae</taxon>
        <taxon>Aeromonas</taxon>
    </lineage>
</organism>
<gene>
    <name evidence="1" type="ORF">AERO8C_140356</name>
</gene>
<dbReference type="AlphaFoldDB" id="A0A653KUZ0"/>
<name>A0A653KUZ0_AERVE</name>
<protein>
    <submittedName>
        <fullName evidence="1">Uncharacterized protein</fullName>
    </submittedName>
</protein>
<sequence>MVRAKRHAVDIGDLAHPGEHQHRLETGLKARQNVGAQVVADDDGVVGVGLHPVERRTDDPGARLADIERLLAGHPLDGGAQGAAGRVHHGAVGIGVGGDKAGPLIDELGPLLHHGPVVVAGLAHYHEVRVDIGDGETGLVELVGQRPFTDHIGLLAILTLEEVGGAHGGGIEALLRHFDPGGAEAVLQIFLGLCWVVGEEQELAALLQQAMDETVGTGDEIVIVQDDTVDIADDVLLHENSLSGRRRAANR</sequence>
<reference evidence="1 2" key="1">
    <citation type="submission" date="2019-10" db="EMBL/GenBank/DDBJ databases">
        <authorList>
            <person name="Karimi E."/>
        </authorList>
    </citation>
    <scope>NUCLEOTIDE SEQUENCE [LARGE SCALE GENOMIC DNA]</scope>
    <source>
        <strain evidence="1">Aeromonas sp. 8C</strain>
    </source>
</reference>
<proteinExistence type="predicted"/>
<evidence type="ECO:0000313" key="2">
    <source>
        <dbReference type="Proteomes" id="UP000439123"/>
    </source>
</evidence>
<dbReference type="Proteomes" id="UP000439123">
    <property type="component" value="Unassembled WGS sequence"/>
</dbReference>
<evidence type="ECO:0000313" key="1">
    <source>
        <dbReference type="EMBL" id="VXA83038.1"/>
    </source>
</evidence>